<dbReference type="InterPro" id="IPR008909">
    <property type="entry name" value="DALR_anticod-bd"/>
</dbReference>
<name>A0A2U1LSV8_ARTAN</name>
<gene>
    <name evidence="4" type="ORF">CTI12_AA427470</name>
</gene>
<dbReference type="InterPro" id="IPR001278">
    <property type="entry name" value="Arg-tRNA-ligase"/>
</dbReference>
<evidence type="ECO:0000313" key="4">
    <source>
        <dbReference type="EMBL" id="PWA52081.1"/>
    </source>
</evidence>
<sequence>MTPVRKQVYIEMCLAVAKHEGWIPSDRHKPPRTRYAGYQTCIFERRCLLFAERCVAVSKGEAARLLGYSVEAVSDCVLRYTTLMNHRLAVCTFDMQMFNKKENTFVYLLNTRAQIHRLTNDYRKDIDELKKASKLILEKDKGWETGEERVLGFHLLEFTEALEESCLSIMPHILCEYLYDLCKKFNRYHSSMCKDGFVVETSTLLLYEATEVVIEKCFHLLGILPGSSLFGYSMTQLVSGLLFSAVERPIDVYARDPTRNFRFEMVCFRSIPVTPLWLDHEGELFGLISVSDKIVPSRSHFFETDVTSHVPLFNHDWRNPIKNLDSNCVYLGNPASGYSVSFSYFIEICAELYVTNKNECYQLCNHKKEIDLSSFWENSDGVCGELTVNAKHGYATMYYILLKDAIDTALKVEFKTEPDTPPRLVRGYIQAYYGDEFLYKCQSGSICKECYMAVLFQAAPSYVLTAGYIPLIKSFLGVPTKGSLIIKAYLQDVDSNKVIIDGTSNFKPQLYGCNRGTITGSEDCSLNIEVSWNYQDRYI</sequence>
<organism evidence="4 5">
    <name type="scientific">Artemisia annua</name>
    <name type="common">Sweet wormwood</name>
    <dbReference type="NCBI Taxonomy" id="35608"/>
    <lineage>
        <taxon>Eukaryota</taxon>
        <taxon>Viridiplantae</taxon>
        <taxon>Streptophyta</taxon>
        <taxon>Embryophyta</taxon>
        <taxon>Tracheophyta</taxon>
        <taxon>Spermatophyta</taxon>
        <taxon>Magnoliopsida</taxon>
        <taxon>eudicotyledons</taxon>
        <taxon>Gunneridae</taxon>
        <taxon>Pentapetalae</taxon>
        <taxon>asterids</taxon>
        <taxon>campanulids</taxon>
        <taxon>Asterales</taxon>
        <taxon>Asteraceae</taxon>
        <taxon>Asteroideae</taxon>
        <taxon>Anthemideae</taxon>
        <taxon>Artemisiinae</taxon>
        <taxon>Artemisia</taxon>
    </lineage>
</organism>
<dbReference type="AlphaFoldDB" id="A0A2U1LSV8"/>
<proteinExistence type="predicted"/>
<dbReference type="Gene3D" id="1.10.730.10">
    <property type="entry name" value="Isoleucyl-tRNA Synthetase, Domain 1"/>
    <property type="match status" value="1"/>
</dbReference>
<dbReference type="GO" id="GO:0006420">
    <property type="term" value="P:arginyl-tRNA aminoacylation"/>
    <property type="evidence" value="ECO:0007669"/>
    <property type="project" value="InterPro"/>
</dbReference>
<evidence type="ECO:0000259" key="3">
    <source>
        <dbReference type="SMART" id="SM00836"/>
    </source>
</evidence>
<dbReference type="EMBL" id="PKPP01007922">
    <property type="protein sequence ID" value="PWA52081.1"/>
    <property type="molecule type" value="Genomic_DNA"/>
</dbReference>
<keyword evidence="5" id="KW-1185">Reference proteome</keyword>
<comment type="caution">
    <text evidence="4">The sequence shown here is derived from an EMBL/GenBank/DDBJ whole genome shotgun (WGS) entry which is preliminary data.</text>
</comment>
<comment type="catalytic activity">
    <reaction evidence="2">
        <text>tRNA(Arg) + L-arginine + ATP = L-arginyl-tRNA(Arg) + AMP + diphosphate</text>
        <dbReference type="Rhea" id="RHEA:20301"/>
        <dbReference type="Rhea" id="RHEA-COMP:9658"/>
        <dbReference type="Rhea" id="RHEA-COMP:9673"/>
        <dbReference type="ChEBI" id="CHEBI:30616"/>
        <dbReference type="ChEBI" id="CHEBI:32682"/>
        <dbReference type="ChEBI" id="CHEBI:33019"/>
        <dbReference type="ChEBI" id="CHEBI:78442"/>
        <dbReference type="ChEBI" id="CHEBI:78513"/>
        <dbReference type="ChEBI" id="CHEBI:456215"/>
        <dbReference type="EC" id="6.1.1.19"/>
    </reaction>
</comment>
<dbReference type="Proteomes" id="UP000245207">
    <property type="component" value="Unassembled WGS sequence"/>
</dbReference>
<dbReference type="EC" id="6.1.1.19" evidence="1"/>
<dbReference type="PANTHER" id="PTHR11956:SF5">
    <property type="entry name" value="ARGININE--TRNA LIGASE, CYTOPLASMIC"/>
    <property type="match status" value="1"/>
</dbReference>
<evidence type="ECO:0000256" key="1">
    <source>
        <dbReference type="ARBA" id="ARBA00012837"/>
    </source>
</evidence>
<protein>
    <recommendedName>
        <fullName evidence="1">arginine--tRNA ligase</fullName>
        <ecNumber evidence="1">6.1.1.19</ecNumber>
    </recommendedName>
</protein>
<keyword evidence="4" id="KW-0436">Ligase</keyword>
<dbReference type="Pfam" id="PF20241">
    <property type="entry name" value="DUF6598"/>
    <property type="match status" value="1"/>
</dbReference>
<accession>A0A2U1LSV8</accession>
<dbReference type="Pfam" id="PF05746">
    <property type="entry name" value="DALR_1"/>
    <property type="match status" value="1"/>
</dbReference>
<evidence type="ECO:0000313" key="5">
    <source>
        <dbReference type="Proteomes" id="UP000245207"/>
    </source>
</evidence>
<dbReference type="SMART" id="SM00836">
    <property type="entry name" value="DALR_1"/>
    <property type="match status" value="1"/>
</dbReference>
<feature type="domain" description="DALR anticodon binding" evidence="3">
    <location>
        <begin position="108"/>
        <end position="229"/>
    </location>
</feature>
<dbReference type="InterPro" id="IPR046533">
    <property type="entry name" value="DUF6598"/>
</dbReference>
<reference evidence="4 5" key="1">
    <citation type="journal article" date="2018" name="Mol. Plant">
        <title>The genome of Artemisia annua provides insight into the evolution of Asteraceae family and artemisinin biosynthesis.</title>
        <authorList>
            <person name="Shen Q."/>
            <person name="Zhang L."/>
            <person name="Liao Z."/>
            <person name="Wang S."/>
            <person name="Yan T."/>
            <person name="Shi P."/>
            <person name="Liu M."/>
            <person name="Fu X."/>
            <person name="Pan Q."/>
            <person name="Wang Y."/>
            <person name="Lv Z."/>
            <person name="Lu X."/>
            <person name="Zhang F."/>
            <person name="Jiang W."/>
            <person name="Ma Y."/>
            <person name="Chen M."/>
            <person name="Hao X."/>
            <person name="Li L."/>
            <person name="Tang Y."/>
            <person name="Lv G."/>
            <person name="Zhou Y."/>
            <person name="Sun X."/>
            <person name="Brodelius P.E."/>
            <person name="Rose J.K.C."/>
            <person name="Tang K."/>
        </authorList>
    </citation>
    <scope>NUCLEOTIDE SEQUENCE [LARGE SCALE GENOMIC DNA]</scope>
    <source>
        <strain evidence="5">cv. Huhao1</strain>
        <tissue evidence="4">Leaf</tissue>
    </source>
</reference>
<dbReference type="InterPro" id="IPR009080">
    <property type="entry name" value="tRNAsynth_Ia_anticodon-bd"/>
</dbReference>
<evidence type="ECO:0000256" key="2">
    <source>
        <dbReference type="ARBA" id="ARBA00049339"/>
    </source>
</evidence>
<dbReference type="SUPFAM" id="SSF47323">
    <property type="entry name" value="Anticodon-binding domain of a subclass of class I aminoacyl-tRNA synthetases"/>
    <property type="match status" value="1"/>
</dbReference>
<dbReference type="OrthoDB" id="1602268at2759"/>
<dbReference type="PANTHER" id="PTHR11956">
    <property type="entry name" value="ARGINYL-TRNA SYNTHETASE"/>
    <property type="match status" value="1"/>
</dbReference>
<dbReference type="GO" id="GO:0004814">
    <property type="term" value="F:arginine-tRNA ligase activity"/>
    <property type="evidence" value="ECO:0007669"/>
    <property type="project" value="UniProtKB-EC"/>
</dbReference>
<dbReference type="GO" id="GO:0005524">
    <property type="term" value="F:ATP binding"/>
    <property type="evidence" value="ECO:0007669"/>
    <property type="project" value="InterPro"/>
</dbReference>